<proteinExistence type="predicted"/>
<gene>
    <name evidence="1" type="ORF">Aco04nite_55480</name>
</gene>
<accession>A0A919SSC1</accession>
<evidence type="ECO:0000313" key="2">
    <source>
        <dbReference type="Proteomes" id="UP000680865"/>
    </source>
</evidence>
<organism evidence="1 2">
    <name type="scientific">Winogradskya consettensis</name>
    <dbReference type="NCBI Taxonomy" id="113560"/>
    <lineage>
        <taxon>Bacteria</taxon>
        <taxon>Bacillati</taxon>
        <taxon>Actinomycetota</taxon>
        <taxon>Actinomycetes</taxon>
        <taxon>Micromonosporales</taxon>
        <taxon>Micromonosporaceae</taxon>
        <taxon>Winogradskya</taxon>
    </lineage>
</organism>
<protein>
    <submittedName>
        <fullName evidence="1">Uncharacterized protein</fullName>
    </submittedName>
</protein>
<dbReference type="EMBL" id="BOQP01000030">
    <property type="protein sequence ID" value="GIM77465.1"/>
    <property type="molecule type" value="Genomic_DNA"/>
</dbReference>
<comment type="caution">
    <text evidence="1">The sequence shown here is derived from an EMBL/GenBank/DDBJ whole genome shotgun (WGS) entry which is preliminary data.</text>
</comment>
<evidence type="ECO:0000313" key="1">
    <source>
        <dbReference type="EMBL" id="GIM77465.1"/>
    </source>
</evidence>
<dbReference type="AlphaFoldDB" id="A0A919SSC1"/>
<reference evidence="1" key="1">
    <citation type="submission" date="2021-03" db="EMBL/GenBank/DDBJ databases">
        <title>Whole genome shotgun sequence of Actinoplanes consettensis NBRC 14913.</title>
        <authorList>
            <person name="Komaki H."/>
            <person name="Tamura T."/>
        </authorList>
    </citation>
    <scope>NUCLEOTIDE SEQUENCE</scope>
    <source>
        <strain evidence="1">NBRC 14913</strain>
    </source>
</reference>
<dbReference type="Proteomes" id="UP000680865">
    <property type="component" value="Unassembled WGS sequence"/>
</dbReference>
<sequence>MLRGAVVPHLLGAAEDPGGAPIEVFDQLRAGLADRSEFCRGLAEPWPTPSWPGASSQREAGFTWLSRAAASCGVSGPSTRSVGSISG</sequence>
<keyword evidence="2" id="KW-1185">Reference proteome</keyword>
<name>A0A919SSC1_9ACTN</name>